<evidence type="ECO:0000313" key="2">
    <source>
        <dbReference type="Proteomes" id="UP000708208"/>
    </source>
</evidence>
<feature type="non-terminal residue" evidence="1">
    <location>
        <position position="1"/>
    </location>
</feature>
<reference evidence="1" key="1">
    <citation type="submission" date="2021-06" db="EMBL/GenBank/DDBJ databases">
        <authorList>
            <person name="Hodson N. C."/>
            <person name="Mongue J. A."/>
            <person name="Jaron S. K."/>
        </authorList>
    </citation>
    <scope>NUCLEOTIDE SEQUENCE</scope>
</reference>
<protein>
    <submittedName>
        <fullName evidence="1">Uncharacterized protein</fullName>
    </submittedName>
</protein>
<dbReference type="EMBL" id="CAJVCH010000440">
    <property type="protein sequence ID" value="CAG7632266.1"/>
    <property type="molecule type" value="Genomic_DNA"/>
</dbReference>
<evidence type="ECO:0000313" key="1">
    <source>
        <dbReference type="EMBL" id="CAG7632266.1"/>
    </source>
</evidence>
<accession>A0A8J2NQ43</accession>
<dbReference type="Proteomes" id="UP000708208">
    <property type="component" value="Unassembled WGS sequence"/>
</dbReference>
<keyword evidence="2" id="KW-1185">Reference proteome</keyword>
<name>A0A8J2NQ43_9HEXA</name>
<gene>
    <name evidence="1" type="ORF">AFUS01_LOCUS140</name>
</gene>
<organism evidence="1 2">
    <name type="scientific">Allacma fusca</name>
    <dbReference type="NCBI Taxonomy" id="39272"/>
    <lineage>
        <taxon>Eukaryota</taxon>
        <taxon>Metazoa</taxon>
        <taxon>Ecdysozoa</taxon>
        <taxon>Arthropoda</taxon>
        <taxon>Hexapoda</taxon>
        <taxon>Collembola</taxon>
        <taxon>Symphypleona</taxon>
        <taxon>Sminthuridae</taxon>
        <taxon>Allacma</taxon>
    </lineage>
</organism>
<proteinExistence type="predicted"/>
<sequence>MLQAAGQVNSCSDFIQKDELQLSSQSCQNSSVYHRSEIPWRVSAAESNPCSCLQPPCQHITGFHKELESVVFLVN</sequence>
<comment type="caution">
    <text evidence="1">The sequence shown here is derived from an EMBL/GenBank/DDBJ whole genome shotgun (WGS) entry which is preliminary data.</text>
</comment>
<dbReference type="AlphaFoldDB" id="A0A8J2NQ43"/>